<evidence type="ECO:0000259" key="2">
    <source>
        <dbReference type="Pfam" id="PF11838"/>
    </source>
</evidence>
<dbReference type="Proteomes" id="UP001519460">
    <property type="component" value="Unassembled WGS sequence"/>
</dbReference>
<feature type="domain" description="ERAP1-like C-terminal" evidence="2">
    <location>
        <begin position="224"/>
        <end position="379"/>
    </location>
</feature>
<dbReference type="PANTHER" id="PTHR11533:SF301">
    <property type="entry name" value="AMINOPEPTIDASE"/>
    <property type="match status" value="1"/>
</dbReference>
<feature type="domain" description="ERAP1-like C-terminal" evidence="2">
    <location>
        <begin position="145"/>
        <end position="209"/>
    </location>
</feature>
<dbReference type="PANTHER" id="PTHR11533">
    <property type="entry name" value="PROTEASE M1 ZINC METALLOPROTEASE"/>
    <property type="match status" value="1"/>
</dbReference>
<protein>
    <recommendedName>
        <fullName evidence="2">ERAP1-like C-terminal domain-containing protein</fullName>
    </recommendedName>
</protein>
<gene>
    <name evidence="3" type="ORF">BaRGS_00011612</name>
</gene>
<keyword evidence="4" id="KW-1185">Reference proteome</keyword>
<reference evidence="3 4" key="1">
    <citation type="journal article" date="2023" name="Sci. Data">
        <title>Genome assembly of the Korean intertidal mud-creeper Batillaria attramentaria.</title>
        <authorList>
            <person name="Patra A.K."/>
            <person name="Ho P.T."/>
            <person name="Jun S."/>
            <person name="Lee S.J."/>
            <person name="Kim Y."/>
            <person name="Won Y.J."/>
        </authorList>
    </citation>
    <scope>NUCLEOTIDE SEQUENCE [LARGE SCALE GENOMIC DNA]</scope>
    <source>
        <strain evidence="3">Wonlab-2016</strain>
    </source>
</reference>
<sequence length="400" mass="45770">MVKFFLGKATFEKGIKAAAEDGLSVNVTDVMRGWTVQNNFPVVMVTRDSPGQITVSQSRYLLDQNTETDGNQTHMWDIPFTIANTSTHIADVDPNPRDVIWLSREKKEVTIVEQGLPGPEETDEWVLANTGCYGYYRVNYDVTNWSGRLNYTIALDTIGYLQRETKYLPWYAAVTELAELRDMMSVDDPIYKEFSTFMQRQTSRIFNTFDPSMNATLLEELDRILVDIRNTFYCTAITNGTQEDWDFVFERYLQEGTGSERDRLRSALACTRNGNILDTLMEMALNSSYIREQDAIGTLVAVAGNPYGTDRAWEFVKTNFPKLKDRFGATLFNMKRLFSGVAAPFHTEDKLQELEEFSKQNPDFSVQMADAIAETRANVRWVDTNLQLVHDWLQQENAAV</sequence>
<dbReference type="Gene3D" id="2.60.40.1910">
    <property type="match status" value="1"/>
</dbReference>
<accession>A0ABD0LDN1</accession>
<comment type="caution">
    <text evidence="3">The sequence shown here is derived from an EMBL/GenBank/DDBJ whole genome shotgun (WGS) entry which is preliminary data.</text>
</comment>
<evidence type="ECO:0000313" key="4">
    <source>
        <dbReference type="Proteomes" id="UP001519460"/>
    </source>
</evidence>
<dbReference type="Gene3D" id="1.25.50.20">
    <property type="match status" value="2"/>
</dbReference>
<comment type="similarity">
    <text evidence="1">Belongs to the peptidase M1 family.</text>
</comment>
<evidence type="ECO:0000313" key="3">
    <source>
        <dbReference type="EMBL" id="KAK7497082.1"/>
    </source>
</evidence>
<organism evidence="3 4">
    <name type="scientific">Batillaria attramentaria</name>
    <dbReference type="NCBI Taxonomy" id="370345"/>
    <lineage>
        <taxon>Eukaryota</taxon>
        <taxon>Metazoa</taxon>
        <taxon>Spiralia</taxon>
        <taxon>Lophotrochozoa</taxon>
        <taxon>Mollusca</taxon>
        <taxon>Gastropoda</taxon>
        <taxon>Caenogastropoda</taxon>
        <taxon>Sorbeoconcha</taxon>
        <taxon>Cerithioidea</taxon>
        <taxon>Batillariidae</taxon>
        <taxon>Batillaria</taxon>
    </lineage>
</organism>
<dbReference type="FunFam" id="2.60.40.1910:FF:000006">
    <property type="entry name" value="Aminopeptidase"/>
    <property type="match status" value="1"/>
</dbReference>
<dbReference type="InterPro" id="IPR024571">
    <property type="entry name" value="ERAP1-like_C_dom"/>
</dbReference>
<dbReference type="EMBL" id="JACVVK020000061">
    <property type="protein sequence ID" value="KAK7497082.1"/>
    <property type="molecule type" value="Genomic_DNA"/>
</dbReference>
<dbReference type="InterPro" id="IPR050344">
    <property type="entry name" value="Peptidase_M1_aminopeptidases"/>
</dbReference>
<evidence type="ECO:0000256" key="1">
    <source>
        <dbReference type="ARBA" id="ARBA00010136"/>
    </source>
</evidence>
<dbReference type="Pfam" id="PF11838">
    <property type="entry name" value="ERAP1_C"/>
    <property type="match status" value="2"/>
</dbReference>
<proteinExistence type="inferred from homology"/>
<dbReference type="AlphaFoldDB" id="A0ABD0LDN1"/>
<name>A0ABD0LDN1_9CAEN</name>